<dbReference type="SMART" id="SM01162">
    <property type="entry name" value="DUF1771"/>
    <property type="match status" value="1"/>
</dbReference>
<dbReference type="SUPFAM" id="SSF160443">
    <property type="entry name" value="SMR domain-like"/>
    <property type="match status" value="1"/>
</dbReference>
<dbReference type="AlphaFoldDB" id="A0A1Q3BF13"/>
<dbReference type="FunCoup" id="A0A1Q3BF13">
    <property type="interactions" value="1284"/>
</dbReference>
<dbReference type="Gene3D" id="3.30.1370.110">
    <property type="match status" value="1"/>
</dbReference>
<dbReference type="Pfam" id="PF08590">
    <property type="entry name" value="DUF1771"/>
    <property type="match status" value="1"/>
</dbReference>
<sequence length="508" mass="56126">MKHTKTKRKKKRPSGASVPAANDSSLEKKEGGELKQQQHQQQQQQQVINLLMEAFASFSVSIDDAKSALDEANGDVNKAAEILAHFVDNSENPSVMSSVSGTGFDSGSTSSDFSEGFSETGCVQNTAKEKRFKHKRAVAATGTVSTVLGREYMKASPRNSARNKGFWNGYGSVDKAEAEQFLCSMLGNDCELSLAVVRDVLCQCGYNLEKALEALLDLFASCSEQAGNGQHLDDIVNFKLTDKASDCTSLSSESDLHDSIWSIGYGFRNYAQVLTSSEAPSPTSSECSESDIPHKVLESLFNISQRPEHEPSTMNWRKVVKKMQLLGPGVDAFPSSVAEPQRVISAKSDEYTLFRKPAKQHWDAMRSYYEKAATAYSKGKREYAAYLSDQGKLQTRFARVADEKASMDIFKARNNGIENVITIDLHGQHVKQSMRMLKQHILLVSYVPSIQTLRVITGCGSHGLGKSKLKQSVVKLVEKEGIEWSEENKGTLIMKLDGYREFSFLDSE</sequence>
<dbReference type="PANTHER" id="PTHR47676:SF1">
    <property type="entry name" value="SMR DOMAIN-CONTAINING PROTEIN"/>
    <property type="match status" value="1"/>
</dbReference>
<evidence type="ECO:0000256" key="1">
    <source>
        <dbReference type="SAM" id="MobiDB-lite"/>
    </source>
</evidence>
<dbReference type="InterPro" id="IPR009060">
    <property type="entry name" value="UBA-like_sf"/>
</dbReference>
<keyword evidence="4" id="KW-1185">Reference proteome</keyword>
<dbReference type="OrthoDB" id="3231855at2759"/>
<name>A0A1Q3BF13_CEPFO</name>
<reference evidence="4" key="1">
    <citation type="submission" date="2016-04" db="EMBL/GenBank/DDBJ databases">
        <title>Cephalotus genome sequencing.</title>
        <authorList>
            <person name="Fukushima K."/>
            <person name="Hasebe M."/>
            <person name="Fang X."/>
        </authorList>
    </citation>
    <scope>NUCLEOTIDE SEQUENCE [LARGE SCALE GENOMIC DNA]</scope>
    <source>
        <strain evidence="4">cv. St1</strain>
    </source>
</reference>
<dbReference type="Proteomes" id="UP000187406">
    <property type="component" value="Unassembled WGS sequence"/>
</dbReference>
<evidence type="ECO:0000259" key="2">
    <source>
        <dbReference type="PROSITE" id="PS50828"/>
    </source>
</evidence>
<dbReference type="STRING" id="3775.A0A1Q3BF13"/>
<feature type="compositionally biased region" description="Basic residues" evidence="1">
    <location>
        <begin position="1"/>
        <end position="13"/>
    </location>
</feature>
<dbReference type="InterPro" id="IPR036063">
    <property type="entry name" value="Smr_dom_sf"/>
</dbReference>
<protein>
    <submittedName>
        <fullName evidence="3">Smr domain-containing protein/DUF1771 domain-containing protein</fullName>
    </submittedName>
</protein>
<dbReference type="EMBL" id="BDDD01000489">
    <property type="protein sequence ID" value="GAV66617.1"/>
    <property type="molecule type" value="Genomic_DNA"/>
</dbReference>
<comment type="caution">
    <text evidence="3">The sequence shown here is derived from an EMBL/GenBank/DDBJ whole genome shotgun (WGS) entry which is preliminary data.</text>
</comment>
<dbReference type="SMART" id="SM00463">
    <property type="entry name" value="SMR"/>
    <property type="match status" value="1"/>
</dbReference>
<dbReference type="PROSITE" id="PS50828">
    <property type="entry name" value="SMR"/>
    <property type="match status" value="1"/>
</dbReference>
<accession>A0A1Q3BF13</accession>
<evidence type="ECO:0000313" key="3">
    <source>
        <dbReference type="EMBL" id="GAV66617.1"/>
    </source>
</evidence>
<dbReference type="InterPro" id="IPR002625">
    <property type="entry name" value="Smr_dom"/>
</dbReference>
<dbReference type="Pfam" id="PF24767">
    <property type="entry name" value="UBA_At5g58720"/>
    <property type="match status" value="1"/>
</dbReference>
<organism evidence="3 4">
    <name type="scientific">Cephalotus follicularis</name>
    <name type="common">Albany pitcher plant</name>
    <dbReference type="NCBI Taxonomy" id="3775"/>
    <lineage>
        <taxon>Eukaryota</taxon>
        <taxon>Viridiplantae</taxon>
        <taxon>Streptophyta</taxon>
        <taxon>Embryophyta</taxon>
        <taxon>Tracheophyta</taxon>
        <taxon>Spermatophyta</taxon>
        <taxon>Magnoliopsida</taxon>
        <taxon>eudicotyledons</taxon>
        <taxon>Gunneridae</taxon>
        <taxon>Pentapetalae</taxon>
        <taxon>rosids</taxon>
        <taxon>fabids</taxon>
        <taxon>Oxalidales</taxon>
        <taxon>Cephalotaceae</taxon>
        <taxon>Cephalotus</taxon>
    </lineage>
</organism>
<feature type="domain" description="Smr" evidence="2">
    <location>
        <begin position="423"/>
        <end position="497"/>
    </location>
</feature>
<proteinExistence type="predicted"/>
<gene>
    <name evidence="3" type="ORF">CFOL_v3_10127</name>
</gene>
<dbReference type="SUPFAM" id="SSF46934">
    <property type="entry name" value="UBA-like"/>
    <property type="match status" value="1"/>
</dbReference>
<feature type="region of interest" description="Disordered" evidence="1">
    <location>
        <begin position="1"/>
        <end position="41"/>
    </location>
</feature>
<dbReference type="InterPro" id="IPR056254">
    <property type="entry name" value="At5g58720/SDE5-like_UBA-like"/>
</dbReference>
<dbReference type="InParanoid" id="A0A1Q3BF13"/>
<evidence type="ECO:0000313" key="4">
    <source>
        <dbReference type="Proteomes" id="UP000187406"/>
    </source>
</evidence>
<dbReference type="InterPro" id="IPR013899">
    <property type="entry name" value="DUF1771"/>
</dbReference>
<dbReference type="PANTHER" id="PTHR47676">
    <property type="entry name" value="OS01G0225100 PROTEIN"/>
    <property type="match status" value="1"/>
</dbReference>
<dbReference type="InterPro" id="IPR055319">
    <property type="entry name" value="At5g58720-like"/>
</dbReference>